<proteinExistence type="inferred from homology"/>
<reference evidence="11" key="1">
    <citation type="journal article" date="2013" name="PLoS Genet.">
        <title>The genome of Spraguea lophii and the basis of host-microsporidian interactions.</title>
        <authorList>
            <person name="Campbell S.E."/>
            <person name="Williams T.A."/>
            <person name="Yousuf A."/>
            <person name="Soanes D.M."/>
            <person name="Paszkiewicz K.H."/>
            <person name="Williams B.A.P."/>
        </authorList>
    </citation>
    <scope>NUCLEOTIDE SEQUENCE [LARGE SCALE GENOMIC DNA]</scope>
    <source>
        <strain evidence="11">42_110</strain>
    </source>
</reference>
<evidence type="ECO:0000256" key="4">
    <source>
        <dbReference type="ARBA" id="ARBA00022741"/>
    </source>
</evidence>
<accession>S7XJD9</accession>
<dbReference type="EC" id="2.7.4.25" evidence="2"/>
<keyword evidence="4" id="KW-0547">Nucleotide-binding</keyword>
<evidence type="ECO:0000256" key="3">
    <source>
        <dbReference type="ARBA" id="ARBA00022679"/>
    </source>
</evidence>
<evidence type="ECO:0000256" key="5">
    <source>
        <dbReference type="ARBA" id="ARBA00022777"/>
    </source>
</evidence>
<dbReference type="AlphaFoldDB" id="S7XJD9"/>
<dbReference type="OrthoDB" id="10263145at2759"/>
<dbReference type="SUPFAM" id="SSF52540">
    <property type="entry name" value="P-loop containing nucleoside triphosphate hydrolases"/>
    <property type="match status" value="1"/>
</dbReference>
<dbReference type="Pfam" id="PF02224">
    <property type="entry name" value="Cytidylate_kin"/>
    <property type="match status" value="1"/>
</dbReference>
<comment type="catalytic activity">
    <reaction evidence="7">
        <text>dCMP + ATP = dCDP + ADP</text>
        <dbReference type="Rhea" id="RHEA:25094"/>
        <dbReference type="ChEBI" id="CHEBI:30616"/>
        <dbReference type="ChEBI" id="CHEBI:57566"/>
        <dbReference type="ChEBI" id="CHEBI:58593"/>
        <dbReference type="ChEBI" id="CHEBI:456216"/>
        <dbReference type="EC" id="2.7.4.25"/>
    </reaction>
</comment>
<gene>
    <name evidence="10" type="ORF">SLOPH_253</name>
</gene>
<dbReference type="Gene3D" id="3.40.50.300">
    <property type="entry name" value="P-loop containing nucleotide triphosphate hydrolases"/>
    <property type="match status" value="1"/>
</dbReference>
<evidence type="ECO:0000256" key="7">
    <source>
        <dbReference type="ARBA" id="ARBA00047615"/>
    </source>
</evidence>
<dbReference type="NCBIfam" id="TIGR00017">
    <property type="entry name" value="cmk"/>
    <property type="match status" value="1"/>
</dbReference>
<comment type="catalytic activity">
    <reaction evidence="8">
        <text>CMP + ATP = CDP + ADP</text>
        <dbReference type="Rhea" id="RHEA:11600"/>
        <dbReference type="ChEBI" id="CHEBI:30616"/>
        <dbReference type="ChEBI" id="CHEBI:58069"/>
        <dbReference type="ChEBI" id="CHEBI:60377"/>
        <dbReference type="ChEBI" id="CHEBI:456216"/>
        <dbReference type="EC" id="2.7.4.25"/>
    </reaction>
</comment>
<evidence type="ECO:0000256" key="6">
    <source>
        <dbReference type="ARBA" id="ARBA00022840"/>
    </source>
</evidence>
<evidence type="ECO:0000259" key="9">
    <source>
        <dbReference type="Pfam" id="PF02224"/>
    </source>
</evidence>
<protein>
    <recommendedName>
        <fullName evidence="2">(d)CMP kinase</fullName>
        <ecNumber evidence="2">2.7.4.25</ecNumber>
    </recommendedName>
</protein>
<evidence type="ECO:0000256" key="8">
    <source>
        <dbReference type="ARBA" id="ARBA00048478"/>
    </source>
</evidence>
<dbReference type="EMBL" id="ATCN01000388">
    <property type="protein sequence ID" value="EPR79139.1"/>
    <property type="molecule type" value="Genomic_DNA"/>
</dbReference>
<dbReference type="HAMAP" id="MF_00238">
    <property type="entry name" value="Cytidyl_kinase_type1"/>
    <property type="match status" value="1"/>
</dbReference>
<evidence type="ECO:0000313" key="10">
    <source>
        <dbReference type="EMBL" id="EPR79139.1"/>
    </source>
</evidence>
<dbReference type="InParanoid" id="S7XJD9"/>
<keyword evidence="11" id="KW-1185">Reference proteome</keyword>
<dbReference type="STRING" id="1358809.S7XJD9"/>
<keyword evidence="5 10" id="KW-0418">Kinase</keyword>
<dbReference type="VEuPathDB" id="MicrosporidiaDB:SLOPH_253"/>
<comment type="caution">
    <text evidence="10">The sequence shown here is derived from an EMBL/GenBank/DDBJ whole genome shotgun (WGS) entry which is preliminary data.</text>
</comment>
<dbReference type="GO" id="GO:0005524">
    <property type="term" value="F:ATP binding"/>
    <property type="evidence" value="ECO:0007669"/>
    <property type="project" value="UniProtKB-KW"/>
</dbReference>
<dbReference type="HOGENOM" id="CLU_079959_0_2_1"/>
<dbReference type="GO" id="GO:0036431">
    <property type="term" value="F:dCMP kinase activity"/>
    <property type="evidence" value="ECO:0007669"/>
    <property type="project" value="InterPro"/>
</dbReference>
<organism evidence="10 11">
    <name type="scientific">Spraguea lophii (strain 42_110)</name>
    <name type="common">Microsporidian parasite</name>
    <dbReference type="NCBI Taxonomy" id="1358809"/>
    <lineage>
        <taxon>Eukaryota</taxon>
        <taxon>Fungi</taxon>
        <taxon>Fungi incertae sedis</taxon>
        <taxon>Microsporidia</taxon>
        <taxon>Spragueidae</taxon>
        <taxon>Spraguea</taxon>
    </lineage>
</organism>
<keyword evidence="3" id="KW-0808">Transferase</keyword>
<dbReference type="InterPro" id="IPR027417">
    <property type="entry name" value="P-loop_NTPase"/>
</dbReference>
<feature type="domain" description="Cytidylate kinase" evidence="9">
    <location>
        <begin position="5"/>
        <end position="215"/>
    </location>
</feature>
<evidence type="ECO:0000256" key="2">
    <source>
        <dbReference type="ARBA" id="ARBA00012906"/>
    </source>
</evidence>
<dbReference type="InterPro" id="IPR003136">
    <property type="entry name" value="Cytidylate_kin"/>
</dbReference>
<keyword evidence="6" id="KW-0067">ATP-binding</keyword>
<dbReference type="GO" id="GO:0006139">
    <property type="term" value="P:nucleobase-containing compound metabolic process"/>
    <property type="evidence" value="ECO:0007669"/>
    <property type="project" value="InterPro"/>
</dbReference>
<dbReference type="CDD" id="cd02020">
    <property type="entry name" value="CMPK"/>
    <property type="match status" value="1"/>
</dbReference>
<evidence type="ECO:0000256" key="1">
    <source>
        <dbReference type="ARBA" id="ARBA00009427"/>
    </source>
</evidence>
<evidence type="ECO:0000313" key="11">
    <source>
        <dbReference type="Proteomes" id="UP000014978"/>
    </source>
</evidence>
<dbReference type="OMA" id="RAITWWM"/>
<name>S7XJD9_SPRLO</name>
<sequence length="221" mass="25543">MVFRITIDGTAGSGKSTTADVLASKLNYTRVNSGYIYRCITAYVLNIYSENYDLSSNEFFEKIQNLKISLKNNRYYVMDQDFTDKLRTPLIDKHVPNISKEPFIRKKVRQLQLDIINSSETGVVIDGRDTGTVVVPDAEIKFFMTASPIVRAKRMKKNENEDILPLDEIEKAIIKRDELDKNRKEGKLICPKDAIIIKNDNYTFQEQVDIMLEKIFEIMKQ</sequence>
<dbReference type="Proteomes" id="UP000014978">
    <property type="component" value="Unassembled WGS sequence"/>
</dbReference>
<comment type="similarity">
    <text evidence="1">Belongs to the cytidylate kinase family. Type 1 subfamily.</text>
</comment>
<dbReference type="InterPro" id="IPR011994">
    <property type="entry name" value="Cytidylate_kinase_dom"/>
</dbReference>